<dbReference type="eggNOG" id="KOG2081">
    <property type="taxonomic scope" value="Eukaryota"/>
</dbReference>
<accession>A7SBS6</accession>
<keyword evidence="2" id="KW-1185">Reference proteome</keyword>
<evidence type="ECO:0000313" key="2">
    <source>
        <dbReference type="Proteomes" id="UP000001593"/>
    </source>
</evidence>
<dbReference type="Gene3D" id="1.25.10.10">
    <property type="entry name" value="Leucine-rich Repeat Variant"/>
    <property type="match status" value="1"/>
</dbReference>
<reference evidence="1 2" key="1">
    <citation type="journal article" date="2007" name="Science">
        <title>Sea anemone genome reveals ancestral eumetazoan gene repertoire and genomic organization.</title>
        <authorList>
            <person name="Putnam N.H."/>
            <person name="Srivastava M."/>
            <person name="Hellsten U."/>
            <person name="Dirks B."/>
            <person name="Chapman J."/>
            <person name="Salamov A."/>
            <person name="Terry A."/>
            <person name="Shapiro H."/>
            <person name="Lindquist E."/>
            <person name="Kapitonov V.V."/>
            <person name="Jurka J."/>
            <person name="Genikhovich G."/>
            <person name="Grigoriev I.V."/>
            <person name="Lucas S.M."/>
            <person name="Steele R.E."/>
            <person name="Finnerty J.R."/>
            <person name="Technau U."/>
            <person name="Martindale M.Q."/>
            <person name="Rokhsar D.S."/>
        </authorList>
    </citation>
    <scope>NUCLEOTIDE SEQUENCE [LARGE SCALE GENOMIC DNA]</scope>
    <source>
        <strain evidence="2">CH2 X CH6</strain>
    </source>
</reference>
<organism evidence="1 2">
    <name type="scientific">Nematostella vectensis</name>
    <name type="common">Starlet sea anemone</name>
    <dbReference type="NCBI Taxonomy" id="45351"/>
    <lineage>
        <taxon>Eukaryota</taxon>
        <taxon>Metazoa</taxon>
        <taxon>Cnidaria</taxon>
        <taxon>Anthozoa</taxon>
        <taxon>Hexacorallia</taxon>
        <taxon>Actiniaria</taxon>
        <taxon>Edwardsiidae</taxon>
        <taxon>Nematostella</taxon>
    </lineage>
</organism>
<dbReference type="HOGENOM" id="CLU_1564733_0_0_1"/>
<dbReference type="Pfam" id="PF24138">
    <property type="entry name" value="TPR_TNPO3_IPO13_2nd"/>
    <property type="match status" value="1"/>
</dbReference>
<protein>
    <submittedName>
        <fullName evidence="1">Uncharacterized protein</fullName>
    </submittedName>
</protein>
<gene>
    <name evidence="1" type="ORF">NEMVEDRAFT_v1g209840</name>
</gene>
<dbReference type="PANTHER" id="PTHR12363">
    <property type="entry name" value="TRANSPORTIN 3 AND IMPORTIN 13"/>
    <property type="match status" value="1"/>
</dbReference>
<dbReference type="AlphaFoldDB" id="A7SBS6"/>
<name>A7SBS6_NEMVE</name>
<dbReference type="STRING" id="45351.A7SBS6"/>
<evidence type="ECO:0000313" key="1">
    <source>
        <dbReference type="EMBL" id="EDO38821.1"/>
    </source>
</evidence>
<dbReference type="EMBL" id="DS469618">
    <property type="protein sequence ID" value="EDO38821.1"/>
    <property type="molecule type" value="Genomic_DNA"/>
</dbReference>
<dbReference type="InParanoid" id="A7SBS6"/>
<sequence length="171" mass="19254">MALGPAYEAAVNEEDFDRALNLCRVFTEMGESFLHQIVDMPGRDLGDLRTLSILLSCVQHNQYEVVIATDSLHMSSEATVGLIKGVCKILEGVESPDKITEESLDFLANERFKKTDWQHFTPFHELQVDGNSTLKDTKIKTPRFHIATQKKKRALHFASKQLAHLSLATVK</sequence>
<dbReference type="PANTHER" id="PTHR12363:SF42">
    <property type="entry name" value="TRANSPORTIN-3"/>
    <property type="match status" value="1"/>
</dbReference>
<dbReference type="InterPro" id="IPR057941">
    <property type="entry name" value="TPR_TNPO3_IPO13_2nd"/>
</dbReference>
<dbReference type="InterPro" id="IPR011989">
    <property type="entry name" value="ARM-like"/>
</dbReference>
<dbReference type="InterPro" id="IPR051345">
    <property type="entry name" value="Importin_beta-like_NTR"/>
</dbReference>
<dbReference type="Proteomes" id="UP000001593">
    <property type="component" value="Unassembled WGS sequence"/>
</dbReference>
<proteinExistence type="predicted"/>